<sequence>MEFQQMLPGLEITHLSKTGSDHCPMIISYDPNATPIKKSFKFLKFWIEHDSFLDVVIQNWREDLSGNPFVLFNHQMKKLKKALSMWSKATYDNNFQKVASLEELVIVHETQFELNPTPHNRERLLKVQADFIRYFYLEEEFWKQKAGMNWFNDGDRNTKLFHAQVNGRLKRLQLRRIQNSGGQWLENNEEMAEEAVRFFQAQFHEDRVPNNFGILDHIPSMVETRHNEELIRQPTIEEVKKVVFGLNRESEGGPDVLVNGQPYDFFKSTRGVKQGDPLSPTLFILAAKALSRGLNALHMNLYFCGFGLPKWSPKINHLAYADDTIIFSSSDATSLQLVMEVLSAYEAASGKLINKTKLTLYMHHSTSMEVVNKVQRITEIDMQDFPFTYLGCPIFYTRRKMDYYQELIQKVLDKLQSWKGKLLSISGRAVLISHVLQNMPIHILSAVNPPNYVIEKLHKMFAQFFYSNSIGGKRLGALYFVTPPEFYCDESIHNVYDVVQEGTWDEDRLREIFPEDLTVHILDNIKPPMFYQQLDKP</sequence>
<evidence type="ECO:0000313" key="1">
    <source>
        <dbReference type="Proteomes" id="UP000790787"/>
    </source>
</evidence>
<evidence type="ECO:0000313" key="2">
    <source>
        <dbReference type="RefSeq" id="XP_075101733.1"/>
    </source>
</evidence>
<accession>A0AC58TWW9</accession>
<protein>
    <submittedName>
        <fullName evidence="2">Uncharacterized protein LOC142177164</fullName>
    </submittedName>
</protein>
<proteinExistence type="predicted"/>
<dbReference type="RefSeq" id="XP_075101733.1">
    <property type="nucleotide sequence ID" value="XM_075245632.1"/>
</dbReference>
<dbReference type="Proteomes" id="UP000790787">
    <property type="component" value="Chromosome 23"/>
</dbReference>
<keyword evidence="1" id="KW-1185">Reference proteome</keyword>
<gene>
    <name evidence="2" type="primary">LOC142177164</name>
</gene>
<organism evidence="1 2">
    <name type="scientific">Nicotiana tabacum</name>
    <name type="common">Common tobacco</name>
    <dbReference type="NCBI Taxonomy" id="4097"/>
    <lineage>
        <taxon>Eukaryota</taxon>
        <taxon>Viridiplantae</taxon>
        <taxon>Streptophyta</taxon>
        <taxon>Embryophyta</taxon>
        <taxon>Tracheophyta</taxon>
        <taxon>Spermatophyta</taxon>
        <taxon>Magnoliopsida</taxon>
        <taxon>eudicotyledons</taxon>
        <taxon>Gunneridae</taxon>
        <taxon>Pentapetalae</taxon>
        <taxon>asterids</taxon>
        <taxon>lamiids</taxon>
        <taxon>Solanales</taxon>
        <taxon>Solanaceae</taxon>
        <taxon>Nicotianoideae</taxon>
        <taxon>Nicotianeae</taxon>
        <taxon>Nicotiana</taxon>
    </lineage>
</organism>
<name>A0AC58TWW9_TOBAC</name>
<reference evidence="1" key="1">
    <citation type="journal article" date="2014" name="Nat. Commun.">
        <title>The tobacco genome sequence and its comparison with those of tomato and potato.</title>
        <authorList>
            <person name="Sierro N."/>
            <person name="Battey J.N."/>
            <person name="Ouadi S."/>
            <person name="Bakaher N."/>
            <person name="Bovet L."/>
            <person name="Willig A."/>
            <person name="Goepfert S."/>
            <person name="Peitsch M.C."/>
            <person name="Ivanov N.V."/>
        </authorList>
    </citation>
    <scope>NUCLEOTIDE SEQUENCE [LARGE SCALE GENOMIC DNA]</scope>
</reference>
<reference evidence="2" key="2">
    <citation type="submission" date="2025-08" db="UniProtKB">
        <authorList>
            <consortium name="RefSeq"/>
        </authorList>
    </citation>
    <scope>IDENTIFICATION</scope>
    <source>
        <tissue evidence="2">Leaf</tissue>
    </source>
</reference>